<accession>A0ABV3Z7C7</accession>
<evidence type="ECO:0000256" key="5">
    <source>
        <dbReference type="ARBA" id="ARBA00022989"/>
    </source>
</evidence>
<evidence type="ECO:0000256" key="6">
    <source>
        <dbReference type="ARBA" id="ARBA00023136"/>
    </source>
</evidence>
<keyword evidence="8" id="KW-0969">Cilium</keyword>
<gene>
    <name evidence="8" type="ORF">ABFZ84_14290</name>
</gene>
<evidence type="ECO:0000313" key="8">
    <source>
        <dbReference type="EMBL" id="MEX6634716.1"/>
    </source>
</evidence>
<feature type="transmembrane region" description="Helical" evidence="7">
    <location>
        <begin position="85"/>
        <end position="110"/>
    </location>
</feature>
<feature type="transmembrane region" description="Helical" evidence="7">
    <location>
        <begin position="217"/>
        <end position="244"/>
    </location>
</feature>
<evidence type="ECO:0000256" key="7">
    <source>
        <dbReference type="SAM" id="Phobius"/>
    </source>
</evidence>
<evidence type="ECO:0000256" key="2">
    <source>
        <dbReference type="ARBA" id="ARBA00009772"/>
    </source>
</evidence>
<keyword evidence="6 7" id="KW-0472">Membrane</keyword>
<evidence type="ECO:0000256" key="4">
    <source>
        <dbReference type="ARBA" id="ARBA00022692"/>
    </source>
</evidence>
<comment type="subcellular location">
    <subcellularLocation>
        <location evidence="1">Cell membrane</location>
        <topology evidence="1">Multi-pass membrane protein</topology>
    </subcellularLocation>
</comment>
<dbReference type="PRINTS" id="PR00953">
    <property type="entry name" value="TYPE3IMRPROT"/>
</dbReference>
<sequence length="262" mass="27293">MDFLAALTPFIEAGAPVIFLIGGIFTRVSAVAFLMPGLGEKAVPVQVRLAAAIAITMVISPIILTPDMRPPETTAAVVALYSAEAMSGLLIGFGLRLMIFILQIAGAITAQHLSLSQLFGPTVGFDSESPFAAILVMAGVALAASTGVHLYLVSALVDIYQTLPFGLFPGAEEAGEWSSRRVGEALMKSLALSSPFVILGFLYSLALAAASRAMPQLMAAFVGAPAITLAGLALFAATAPILLFDWLEGFQRVLFDVFAGAM</sequence>
<dbReference type="InterPro" id="IPR002010">
    <property type="entry name" value="T3SS_IM_R"/>
</dbReference>
<comment type="similarity">
    <text evidence="2">Belongs to the FliR/MopE/SpaR family.</text>
</comment>
<feature type="transmembrane region" description="Helical" evidence="7">
    <location>
        <begin position="13"/>
        <end position="35"/>
    </location>
</feature>
<feature type="transmembrane region" description="Helical" evidence="7">
    <location>
        <begin position="47"/>
        <end position="65"/>
    </location>
</feature>
<keyword evidence="4 7" id="KW-0812">Transmembrane</keyword>
<dbReference type="PANTHER" id="PTHR30065:SF1">
    <property type="entry name" value="SURFACE PRESENTATION OF ANTIGENS PROTEIN SPAR"/>
    <property type="match status" value="1"/>
</dbReference>
<evidence type="ECO:0000256" key="3">
    <source>
        <dbReference type="ARBA" id="ARBA00022475"/>
    </source>
</evidence>
<feature type="transmembrane region" description="Helical" evidence="7">
    <location>
        <begin position="190"/>
        <end position="210"/>
    </location>
</feature>
<reference evidence="8 9" key="1">
    <citation type="submission" date="2024-05" db="EMBL/GenBank/DDBJ databases">
        <title>Three bacterial strains, DH-69, EH-24, and ECK-19 isolated from coastal sediments.</title>
        <authorList>
            <person name="Ye Y.-Q."/>
            <person name="Du Z.-J."/>
        </authorList>
    </citation>
    <scope>NUCLEOTIDE SEQUENCE [LARGE SCALE GENOMIC DNA]</scope>
    <source>
        <strain evidence="8 9">ECK-19</strain>
    </source>
</reference>
<keyword evidence="8" id="KW-0282">Flagellum</keyword>
<comment type="caution">
    <text evidence="8">The sequence shown here is derived from an EMBL/GenBank/DDBJ whole genome shotgun (WGS) entry which is preliminary data.</text>
</comment>
<keyword evidence="9" id="KW-1185">Reference proteome</keyword>
<feature type="transmembrane region" description="Helical" evidence="7">
    <location>
        <begin position="131"/>
        <end position="152"/>
    </location>
</feature>
<evidence type="ECO:0000256" key="1">
    <source>
        <dbReference type="ARBA" id="ARBA00004651"/>
    </source>
</evidence>
<name>A0ABV3Z7C7_9PROT</name>
<proteinExistence type="inferred from homology"/>
<protein>
    <submittedName>
        <fullName evidence="8">Flagellar biosynthetic protein FliR</fullName>
    </submittedName>
</protein>
<evidence type="ECO:0000313" key="9">
    <source>
        <dbReference type="Proteomes" id="UP001560685"/>
    </source>
</evidence>
<keyword evidence="5 7" id="KW-1133">Transmembrane helix</keyword>
<keyword evidence="3" id="KW-1003">Cell membrane</keyword>
<dbReference type="Pfam" id="PF01311">
    <property type="entry name" value="Bac_export_1"/>
    <property type="match status" value="1"/>
</dbReference>
<dbReference type="RefSeq" id="WP_369314757.1">
    <property type="nucleotide sequence ID" value="NZ_JBEHZE010000002.1"/>
</dbReference>
<dbReference type="PANTHER" id="PTHR30065">
    <property type="entry name" value="FLAGELLAR BIOSYNTHETIC PROTEIN FLIR"/>
    <property type="match status" value="1"/>
</dbReference>
<dbReference type="EMBL" id="JBEHZE010000002">
    <property type="protein sequence ID" value="MEX6634716.1"/>
    <property type="molecule type" value="Genomic_DNA"/>
</dbReference>
<organism evidence="8 9">
    <name type="scientific">Hyphococcus lacteus</name>
    <dbReference type="NCBI Taxonomy" id="3143536"/>
    <lineage>
        <taxon>Bacteria</taxon>
        <taxon>Pseudomonadati</taxon>
        <taxon>Pseudomonadota</taxon>
        <taxon>Alphaproteobacteria</taxon>
        <taxon>Parvularculales</taxon>
        <taxon>Parvularculaceae</taxon>
        <taxon>Hyphococcus</taxon>
    </lineage>
</organism>
<keyword evidence="8" id="KW-0966">Cell projection</keyword>
<dbReference type="Proteomes" id="UP001560685">
    <property type="component" value="Unassembled WGS sequence"/>
</dbReference>